<accession>A0ABD3CXU9</accession>
<keyword evidence="1" id="KW-1133">Transmembrane helix</keyword>
<evidence type="ECO:0000313" key="2">
    <source>
        <dbReference type="EMBL" id="KAL3633954.1"/>
    </source>
</evidence>
<proteinExistence type="predicted"/>
<protein>
    <submittedName>
        <fullName evidence="2">Uncharacterized protein</fullName>
    </submittedName>
</protein>
<evidence type="ECO:0000313" key="3">
    <source>
        <dbReference type="Proteomes" id="UP001632038"/>
    </source>
</evidence>
<feature type="transmembrane region" description="Helical" evidence="1">
    <location>
        <begin position="21"/>
        <end position="39"/>
    </location>
</feature>
<name>A0ABD3CXU9_9LAMI</name>
<dbReference type="EMBL" id="JAVIJP010000029">
    <property type="protein sequence ID" value="KAL3633954.1"/>
    <property type="molecule type" value="Genomic_DNA"/>
</dbReference>
<sequence length="41" mass="4570">MCIPLTIPGGMVAIYRLGMNTLCKLMELLWLVTIFGAIMKI</sequence>
<keyword evidence="3" id="KW-1185">Reference proteome</keyword>
<reference evidence="3" key="1">
    <citation type="journal article" date="2024" name="IScience">
        <title>Strigolactones Initiate the Formation of Haustorium-like Structures in Castilleja.</title>
        <authorList>
            <person name="Buerger M."/>
            <person name="Peterson D."/>
            <person name="Chory J."/>
        </authorList>
    </citation>
    <scope>NUCLEOTIDE SEQUENCE [LARGE SCALE GENOMIC DNA]</scope>
</reference>
<keyword evidence="1" id="KW-0812">Transmembrane</keyword>
<gene>
    <name evidence="2" type="ORF">CASFOL_022716</name>
</gene>
<organism evidence="2 3">
    <name type="scientific">Castilleja foliolosa</name>
    <dbReference type="NCBI Taxonomy" id="1961234"/>
    <lineage>
        <taxon>Eukaryota</taxon>
        <taxon>Viridiplantae</taxon>
        <taxon>Streptophyta</taxon>
        <taxon>Embryophyta</taxon>
        <taxon>Tracheophyta</taxon>
        <taxon>Spermatophyta</taxon>
        <taxon>Magnoliopsida</taxon>
        <taxon>eudicotyledons</taxon>
        <taxon>Gunneridae</taxon>
        <taxon>Pentapetalae</taxon>
        <taxon>asterids</taxon>
        <taxon>lamiids</taxon>
        <taxon>Lamiales</taxon>
        <taxon>Orobanchaceae</taxon>
        <taxon>Pedicularideae</taxon>
        <taxon>Castillejinae</taxon>
        <taxon>Castilleja</taxon>
    </lineage>
</organism>
<comment type="caution">
    <text evidence="2">The sequence shown here is derived from an EMBL/GenBank/DDBJ whole genome shotgun (WGS) entry which is preliminary data.</text>
</comment>
<dbReference type="Proteomes" id="UP001632038">
    <property type="component" value="Unassembled WGS sequence"/>
</dbReference>
<dbReference type="AlphaFoldDB" id="A0ABD3CXU9"/>
<evidence type="ECO:0000256" key="1">
    <source>
        <dbReference type="SAM" id="Phobius"/>
    </source>
</evidence>
<keyword evidence="1" id="KW-0472">Membrane</keyword>